<name>A0A3S3NQW8_9ACAR</name>
<dbReference type="PROSITE" id="PS50923">
    <property type="entry name" value="SUSHI"/>
    <property type="match status" value="1"/>
</dbReference>
<dbReference type="SUPFAM" id="SSF49785">
    <property type="entry name" value="Galactose-binding domain-like"/>
    <property type="match status" value="1"/>
</dbReference>
<keyword evidence="3 4" id="KW-1015">Disulfide bond</keyword>
<keyword evidence="5" id="KW-0472">Membrane</keyword>
<dbReference type="PANTHER" id="PTHR45656:SF4">
    <property type="entry name" value="PROTEIN CBR-CLEC-78"/>
    <property type="match status" value="1"/>
</dbReference>
<keyword evidence="2" id="KW-0677">Repeat</keyword>
<evidence type="ECO:0000259" key="6">
    <source>
        <dbReference type="PROSITE" id="PS50923"/>
    </source>
</evidence>
<comment type="caution">
    <text evidence="4">Lacks conserved residue(s) required for the propagation of feature annotation.</text>
</comment>
<dbReference type="InterPro" id="IPR000436">
    <property type="entry name" value="Sushi_SCR_CCP_dom"/>
</dbReference>
<keyword evidence="8" id="KW-1185">Reference proteome</keyword>
<evidence type="ECO:0000256" key="1">
    <source>
        <dbReference type="ARBA" id="ARBA00022729"/>
    </source>
</evidence>
<dbReference type="InterPro" id="IPR051277">
    <property type="entry name" value="SEZ6_CSMD_C4BPB_Regulators"/>
</dbReference>
<comment type="caution">
    <text evidence="7">The sequence shown here is derived from an EMBL/GenBank/DDBJ whole genome shotgun (WGS) entry which is preliminary data.</text>
</comment>
<evidence type="ECO:0000256" key="2">
    <source>
        <dbReference type="ARBA" id="ARBA00022737"/>
    </source>
</evidence>
<keyword evidence="5" id="KW-0812">Transmembrane</keyword>
<feature type="disulfide bond" evidence="4">
    <location>
        <begin position="34"/>
        <end position="61"/>
    </location>
</feature>
<dbReference type="Gene3D" id="2.60.120.260">
    <property type="entry name" value="Galactose-binding domain-like"/>
    <property type="match status" value="1"/>
</dbReference>
<evidence type="ECO:0000256" key="5">
    <source>
        <dbReference type="SAM" id="Phobius"/>
    </source>
</evidence>
<keyword evidence="4" id="KW-0768">Sushi</keyword>
<organism evidence="7 8">
    <name type="scientific">Dinothrombium tinctorium</name>
    <dbReference type="NCBI Taxonomy" id="1965070"/>
    <lineage>
        <taxon>Eukaryota</taxon>
        <taxon>Metazoa</taxon>
        <taxon>Ecdysozoa</taxon>
        <taxon>Arthropoda</taxon>
        <taxon>Chelicerata</taxon>
        <taxon>Arachnida</taxon>
        <taxon>Acari</taxon>
        <taxon>Acariformes</taxon>
        <taxon>Trombidiformes</taxon>
        <taxon>Prostigmata</taxon>
        <taxon>Anystina</taxon>
        <taxon>Parasitengona</taxon>
        <taxon>Trombidioidea</taxon>
        <taxon>Trombidiidae</taxon>
        <taxon>Dinothrombium</taxon>
    </lineage>
</organism>
<dbReference type="Pfam" id="PF22633">
    <property type="entry name" value="F5_F8_type_C_2"/>
    <property type="match status" value="1"/>
</dbReference>
<dbReference type="STRING" id="1965070.A0A3S3NQW8"/>
<sequence>IQCGYPGRPAYGRILEPFSAKREYEEGESIHFGCNSGYFMQGSSTRTCLANGRWSNQMPVCDTTLSELGATASHESLSLYPPNLAIDGNVRTCFYSNRHKPRWWRVDLILTYKVLAVTVTVPFASNLIFTELTV</sequence>
<reference evidence="7 8" key="1">
    <citation type="journal article" date="2018" name="Gigascience">
        <title>Genomes of trombidid mites reveal novel predicted allergens and laterally-transferred genes associated with secondary metabolism.</title>
        <authorList>
            <person name="Dong X."/>
            <person name="Chaisiri K."/>
            <person name="Xia D."/>
            <person name="Armstrong S.D."/>
            <person name="Fang Y."/>
            <person name="Donnelly M.J."/>
            <person name="Kadowaki T."/>
            <person name="McGarry J.W."/>
            <person name="Darby A.C."/>
            <person name="Makepeace B.L."/>
        </authorList>
    </citation>
    <scope>NUCLEOTIDE SEQUENCE [LARGE SCALE GENOMIC DNA]</scope>
    <source>
        <strain evidence="7">UoL-WK</strain>
    </source>
</reference>
<dbReference type="InterPro" id="IPR035976">
    <property type="entry name" value="Sushi/SCR/CCP_sf"/>
</dbReference>
<dbReference type="SUPFAM" id="SSF57535">
    <property type="entry name" value="Complement control module/SCR domain"/>
    <property type="match status" value="1"/>
</dbReference>
<dbReference type="Gene3D" id="2.10.70.10">
    <property type="entry name" value="Complement Module, domain 1"/>
    <property type="match status" value="1"/>
</dbReference>
<dbReference type="EMBL" id="NCKU01005654">
    <property type="protein sequence ID" value="RWS04309.1"/>
    <property type="molecule type" value="Genomic_DNA"/>
</dbReference>
<evidence type="ECO:0000313" key="7">
    <source>
        <dbReference type="EMBL" id="RWS04309.1"/>
    </source>
</evidence>
<gene>
    <name evidence="7" type="ORF">B4U79_12182</name>
</gene>
<dbReference type="AlphaFoldDB" id="A0A3S3NQW8"/>
<proteinExistence type="predicted"/>
<dbReference type="CDD" id="cd00033">
    <property type="entry name" value="CCP"/>
    <property type="match status" value="1"/>
</dbReference>
<feature type="non-terminal residue" evidence="7">
    <location>
        <position position="1"/>
    </location>
</feature>
<dbReference type="PANTHER" id="PTHR45656">
    <property type="entry name" value="PROTEIN CBR-CLEC-78"/>
    <property type="match status" value="1"/>
</dbReference>
<feature type="domain" description="Sushi" evidence="6">
    <location>
        <begin position="1"/>
        <end position="63"/>
    </location>
</feature>
<protein>
    <submittedName>
        <fullName evidence="7">Sushi: von Willebrand factor type A: EGF and pentraxin domain-containing protein 1-like protein</fullName>
    </submittedName>
</protein>
<keyword evidence="1" id="KW-0732">Signal</keyword>
<keyword evidence="5" id="KW-1133">Transmembrane helix</keyword>
<dbReference type="Pfam" id="PF00084">
    <property type="entry name" value="Sushi"/>
    <property type="match status" value="1"/>
</dbReference>
<evidence type="ECO:0000256" key="3">
    <source>
        <dbReference type="ARBA" id="ARBA00023157"/>
    </source>
</evidence>
<accession>A0A3S3NQW8</accession>
<dbReference type="OrthoDB" id="6127264at2759"/>
<evidence type="ECO:0000313" key="8">
    <source>
        <dbReference type="Proteomes" id="UP000285301"/>
    </source>
</evidence>
<dbReference type="SMART" id="SM00032">
    <property type="entry name" value="CCP"/>
    <property type="match status" value="1"/>
</dbReference>
<dbReference type="Proteomes" id="UP000285301">
    <property type="component" value="Unassembled WGS sequence"/>
</dbReference>
<feature type="transmembrane region" description="Helical" evidence="5">
    <location>
        <begin position="108"/>
        <end position="129"/>
    </location>
</feature>
<evidence type="ECO:0000256" key="4">
    <source>
        <dbReference type="PROSITE-ProRule" id="PRU00302"/>
    </source>
</evidence>
<dbReference type="InterPro" id="IPR008979">
    <property type="entry name" value="Galactose-bd-like_sf"/>
</dbReference>